<protein>
    <recommendedName>
        <fullName evidence="2">RNase H type-1 domain-containing protein</fullName>
    </recommendedName>
</protein>
<dbReference type="EMBL" id="JAZDWU010000007">
    <property type="protein sequence ID" value="KAK9995341.1"/>
    <property type="molecule type" value="Genomic_DNA"/>
</dbReference>
<dbReference type="Gene3D" id="3.30.420.10">
    <property type="entry name" value="Ribonuclease H-like superfamily/Ribonuclease H"/>
    <property type="match status" value="1"/>
</dbReference>
<comment type="caution">
    <text evidence="3">The sequence shown here is derived from an EMBL/GenBank/DDBJ whole genome shotgun (WGS) entry which is preliminary data.</text>
</comment>
<dbReference type="CDD" id="cd06222">
    <property type="entry name" value="RNase_H_like"/>
    <property type="match status" value="1"/>
</dbReference>
<dbReference type="Pfam" id="PF13456">
    <property type="entry name" value="RVT_3"/>
    <property type="match status" value="1"/>
</dbReference>
<dbReference type="Proteomes" id="UP001459277">
    <property type="component" value="Unassembled WGS sequence"/>
</dbReference>
<dbReference type="InterPro" id="IPR044730">
    <property type="entry name" value="RNase_H-like_dom_plant"/>
</dbReference>
<dbReference type="SUPFAM" id="SSF53098">
    <property type="entry name" value="Ribonuclease H-like"/>
    <property type="match status" value="1"/>
</dbReference>
<dbReference type="InterPro" id="IPR036397">
    <property type="entry name" value="RNaseH_sf"/>
</dbReference>
<dbReference type="AlphaFoldDB" id="A0AAW2CAK5"/>
<dbReference type="InterPro" id="IPR012337">
    <property type="entry name" value="RNaseH-like_sf"/>
</dbReference>
<organism evidence="3 4">
    <name type="scientific">Lithocarpus litseifolius</name>
    <dbReference type="NCBI Taxonomy" id="425828"/>
    <lineage>
        <taxon>Eukaryota</taxon>
        <taxon>Viridiplantae</taxon>
        <taxon>Streptophyta</taxon>
        <taxon>Embryophyta</taxon>
        <taxon>Tracheophyta</taxon>
        <taxon>Spermatophyta</taxon>
        <taxon>Magnoliopsida</taxon>
        <taxon>eudicotyledons</taxon>
        <taxon>Gunneridae</taxon>
        <taxon>Pentapetalae</taxon>
        <taxon>rosids</taxon>
        <taxon>fabids</taxon>
        <taxon>Fagales</taxon>
        <taxon>Fagaceae</taxon>
        <taxon>Lithocarpus</taxon>
    </lineage>
</organism>
<feature type="domain" description="RNase H type-1" evidence="2">
    <location>
        <begin position="216"/>
        <end position="322"/>
    </location>
</feature>
<dbReference type="InterPro" id="IPR052929">
    <property type="entry name" value="RNase_H-like_EbsB-rel"/>
</dbReference>
<feature type="compositionally biased region" description="Basic and acidic residues" evidence="1">
    <location>
        <begin position="26"/>
        <end position="40"/>
    </location>
</feature>
<feature type="region of interest" description="Disordered" evidence="1">
    <location>
        <begin position="1"/>
        <end position="44"/>
    </location>
</feature>
<dbReference type="InterPro" id="IPR002156">
    <property type="entry name" value="RNaseH_domain"/>
</dbReference>
<sequence>MARQSSSGGELETSYEQLREQVAQSEARHREELAQSEARHQQQMADVMTSVRDMINQISQGARDVSTQVDSSNRVYTHAYKHGSKQVCSRVSKNATIGSGSVAAVKNVALGMVYSRGYKNAAIDPLGPVAAWHRLGLNGLGPTVVELAHFMAISWNLWNSENGIRRGDVPKSVTNIILEATRLIAEFQAVQDHPKLQAIPLHTRWKPPRPGVYKANVDGAIFKNQLIASLGVLIRDPDGQVVGALSQQIHAPLGVLEAEAKAMEAAVVFARDVGIQEIIFKADSLQVCNFLKGGFLTPLAVAKVLEGILYHLQAFHSFEFSHKKGWAIGLPIL</sequence>
<gene>
    <name evidence="3" type="ORF">SO802_020027</name>
</gene>
<reference evidence="3 4" key="1">
    <citation type="submission" date="2024-01" db="EMBL/GenBank/DDBJ databases">
        <title>A telomere-to-telomere, gap-free genome of sweet tea (Lithocarpus litseifolius).</title>
        <authorList>
            <person name="Zhou J."/>
        </authorList>
    </citation>
    <scope>NUCLEOTIDE SEQUENCE [LARGE SCALE GENOMIC DNA]</scope>
    <source>
        <strain evidence="3">Zhou-2022a</strain>
        <tissue evidence="3">Leaf</tissue>
    </source>
</reference>
<dbReference type="GO" id="GO:0004523">
    <property type="term" value="F:RNA-DNA hybrid ribonuclease activity"/>
    <property type="evidence" value="ECO:0007669"/>
    <property type="project" value="InterPro"/>
</dbReference>
<accession>A0AAW2CAK5</accession>
<evidence type="ECO:0000256" key="1">
    <source>
        <dbReference type="SAM" id="MobiDB-lite"/>
    </source>
</evidence>
<evidence type="ECO:0000313" key="3">
    <source>
        <dbReference type="EMBL" id="KAK9995341.1"/>
    </source>
</evidence>
<name>A0AAW2CAK5_9ROSI</name>
<dbReference type="PANTHER" id="PTHR47074">
    <property type="entry name" value="BNAC02G40300D PROTEIN"/>
    <property type="match status" value="1"/>
</dbReference>
<evidence type="ECO:0000313" key="4">
    <source>
        <dbReference type="Proteomes" id="UP001459277"/>
    </source>
</evidence>
<dbReference type="PANTHER" id="PTHR47074:SF48">
    <property type="entry name" value="POLYNUCLEOTIDYL TRANSFERASE, RIBONUCLEASE H-LIKE SUPERFAMILY PROTEIN"/>
    <property type="match status" value="1"/>
</dbReference>
<dbReference type="GO" id="GO:0003676">
    <property type="term" value="F:nucleic acid binding"/>
    <property type="evidence" value="ECO:0007669"/>
    <property type="project" value="InterPro"/>
</dbReference>
<proteinExistence type="predicted"/>
<keyword evidence="4" id="KW-1185">Reference proteome</keyword>
<evidence type="ECO:0000259" key="2">
    <source>
        <dbReference type="Pfam" id="PF13456"/>
    </source>
</evidence>